<dbReference type="AlphaFoldDB" id="A0A6P7GK91"/>
<gene>
    <name evidence="2" type="primary">LOC114337850</name>
</gene>
<name>A0A6P7GK91_DIAVI</name>
<reference evidence="2" key="1">
    <citation type="submission" date="2025-08" db="UniProtKB">
        <authorList>
            <consortium name="RefSeq"/>
        </authorList>
    </citation>
    <scope>IDENTIFICATION</scope>
    <source>
        <tissue evidence="2">Whole insect</tissue>
    </source>
</reference>
<sequence>MNRGKNEHNSSKEEQEFLKESKLVARSPQHKEKVKQPEPSMDEIKQMLRDLKKDLHEDMAQIKREIKNDIREMREDIKDTKKRAAKEPTGNEKHGEGNHPNEGRMDERKRRTT</sequence>
<evidence type="ECO:0000256" key="1">
    <source>
        <dbReference type="SAM" id="MobiDB-lite"/>
    </source>
</evidence>
<accession>A0A6P7GK91</accession>
<evidence type="ECO:0000313" key="2">
    <source>
        <dbReference type="RefSeq" id="XP_028144200.1"/>
    </source>
</evidence>
<feature type="region of interest" description="Disordered" evidence="1">
    <location>
        <begin position="1"/>
        <end position="49"/>
    </location>
</feature>
<dbReference type="RefSeq" id="XP_028144200.1">
    <property type="nucleotide sequence ID" value="XM_028288399.1"/>
</dbReference>
<feature type="compositionally biased region" description="Basic and acidic residues" evidence="1">
    <location>
        <begin position="65"/>
        <end position="79"/>
    </location>
</feature>
<organism evidence="2">
    <name type="scientific">Diabrotica virgifera virgifera</name>
    <name type="common">western corn rootworm</name>
    <dbReference type="NCBI Taxonomy" id="50390"/>
    <lineage>
        <taxon>Eukaryota</taxon>
        <taxon>Metazoa</taxon>
        <taxon>Ecdysozoa</taxon>
        <taxon>Arthropoda</taxon>
        <taxon>Hexapoda</taxon>
        <taxon>Insecta</taxon>
        <taxon>Pterygota</taxon>
        <taxon>Neoptera</taxon>
        <taxon>Endopterygota</taxon>
        <taxon>Coleoptera</taxon>
        <taxon>Polyphaga</taxon>
        <taxon>Cucujiformia</taxon>
        <taxon>Chrysomeloidea</taxon>
        <taxon>Chrysomelidae</taxon>
        <taxon>Galerucinae</taxon>
        <taxon>Diabroticina</taxon>
        <taxon>Diabroticites</taxon>
        <taxon>Diabrotica</taxon>
    </lineage>
</organism>
<protein>
    <submittedName>
        <fullName evidence="2">Uncharacterized protein PF11_0207-like</fullName>
    </submittedName>
</protein>
<feature type="region of interest" description="Disordered" evidence="1">
    <location>
        <begin position="65"/>
        <end position="113"/>
    </location>
</feature>
<feature type="compositionally biased region" description="Basic and acidic residues" evidence="1">
    <location>
        <begin position="85"/>
        <end position="113"/>
    </location>
</feature>
<proteinExistence type="predicted"/>
<dbReference type="InParanoid" id="A0A6P7GK91"/>